<feature type="compositionally biased region" description="Low complexity" evidence="1">
    <location>
        <begin position="296"/>
        <end position="323"/>
    </location>
</feature>
<sequence>MRLHRTALALALTCSVAGATSLDFGVSYAPAGGTLGQDGLLRVGVTDLPFAGFSLMAGAGSRSLDASLGRSLVLPGLGVARVRADGAFLYGGGLRGGLTLGGTAGPVALTLSGSVWNAGAARFDPLARWAEVAPDLRDSGGSFGVTARYRLNREVVLNVNGTVSAQSSVLAQAEWRQDLLSYRAGVRAGQDVLGVTGGVTYADPDSGLNAALDALVGPDTLGLTGHVGLDGVLGDGSSVRVYAAYEPWRTTSEVLRIGAQAGLPVGPGTLNVEAYGGSRGSLTGLGYGVKVGFSLPLDPPADGGDAPTGSGTPDGAPGDAAPTDAPPAP</sequence>
<accession>A0A917PDM9</accession>
<name>A0A917PDM9_9DEIO</name>
<gene>
    <name evidence="3" type="ORF">GCM10008939_15540</name>
</gene>
<comment type="caution">
    <text evidence="3">The sequence shown here is derived from an EMBL/GenBank/DDBJ whole genome shotgun (WGS) entry which is preliminary data.</text>
</comment>
<evidence type="ECO:0000313" key="3">
    <source>
        <dbReference type="EMBL" id="GGJ72043.1"/>
    </source>
</evidence>
<evidence type="ECO:0008006" key="5">
    <source>
        <dbReference type="Google" id="ProtNLM"/>
    </source>
</evidence>
<feature type="signal peptide" evidence="2">
    <location>
        <begin position="1"/>
        <end position="19"/>
    </location>
</feature>
<evidence type="ECO:0000313" key="4">
    <source>
        <dbReference type="Proteomes" id="UP000635726"/>
    </source>
</evidence>
<dbReference type="RefSeq" id="WP_188961954.1">
    <property type="nucleotide sequence ID" value="NZ_BMOE01000004.1"/>
</dbReference>
<protein>
    <recommendedName>
        <fullName evidence="5">Cellulose biosynthesis protein BcsS</fullName>
    </recommendedName>
</protein>
<dbReference type="AlphaFoldDB" id="A0A917PDM9"/>
<organism evidence="3 4">
    <name type="scientific">Deinococcus aquiradiocola</name>
    <dbReference type="NCBI Taxonomy" id="393059"/>
    <lineage>
        <taxon>Bacteria</taxon>
        <taxon>Thermotogati</taxon>
        <taxon>Deinococcota</taxon>
        <taxon>Deinococci</taxon>
        <taxon>Deinococcales</taxon>
        <taxon>Deinococcaceae</taxon>
        <taxon>Deinococcus</taxon>
    </lineage>
</organism>
<proteinExistence type="predicted"/>
<evidence type="ECO:0000256" key="2">
    <source>
        <dbReference type="SAM" id="SignalP"/>
    </source>
</evidence>
<feature type="chain" id="PRO_5037287743" description="Cellulose biosynthesis protein BcsS" evidence="2">
    <location>
        <begin position="20"/>
        <end position="329"/>
    </location>
</feature>
<keyword evidence="4" id="KW-1185">Reference proteome</keyword>
<reference evidence="3" key="1">
    <citation type="journal article" date="2014" name="Int. J. Syst. Evol. Microbiol.">
        <title>Complete genome sequence of Corynebacterium casei LMG S-19264T (=DSM 44701T), isolated from a smear-ripened cheese.</title>
        <authorList>
            <consortium name="US DOE Joint Genome Institute (JGI-PGF)"/>
            <person name="Walter F."/>
            <person name="Albersmeier A."/>
            <person name="Kalinowski J."/>
            <person name="Ruckert C."/>
        </authorList>
    </citation>
    <scope>NUCLEOTIDE SEQUENCE</scope>
    <source>
        <strain evidence="3">JCM 14371</strain>
    </source>
</reference>
<dbReference type="Proteomes" id="UP000635726">
    <property type="component" value="Unassembled WGS sequence"/>
</dbReference>
<keyword evidence="2" id="KW-0732">Signal</keyword>
<evidence type="ECO:0000256" key="1">
    <source>
        <dbReference type="SAM" id="MobiDB-lite"/>
    </source>
</evidence>
<reference evidence="3" key="2">
    <citation type="submission" date="2020-09" db="EMBL/GenBank/DDBJ databases">
        <authorList>
            <person name="Sun Q."/>
            <person name="Ohkuma M."/>
        </authorList>
    </citation>
    <scope>NUCLEOTIDE SEQUENCE</scope>
    <source>
        <strain evidence="3">JCM 14371</strain>
    </source>
</reference>
<dbReference type="EMBL" id="BMOE01000004">
    <property type="protein sequence ID" value="GGJ72043.1"/>
    <property type="molecule type" value="Genomic_DNA"/>
</dbReference>
<feature type="region of interest" description="Disordered" evidence="1">
    <location>
        <begin position="296"/>
        <end position="329"/>
    </location>
</feature>